<proteinExistence type="predicted"/>
<accession>A0A4Y2B7J6</accession>
<dbReference type="Gene3D" id="3.30.710.10">
    <property type="entry name" value="Potassium Channel Kv1.1, Chain A"/>
    <property type="match status" value="1"/>
</dbReference>
<dbReference type="InterPro" id="IPR011333">
    <property type="entry name" value="SKP1/BTB/POZ_sf"/>
</dbReference>
<name>A0A4Y2B7J6_ARAVE</name>
<dbReference type="EMBL" id="BGPR01000057">
    <property type="protein sequence ID" value="GBL88033.1"/>
    <property type="molecule type" value="Genomic_DNA"/>
</dbReference>
<evidence type="ECO:0000313" key="2">
    <source>
        <dbReference type="Proteomes" id="UP000499080"/>
    </source>
</evidence>
<dbReference type="Gene3D" id="6.10.250.3030">
    <property type="match status" value="1"/>
</dbReference>
<sequence length="111" mass="12483">MFSRDMPEKDSNYINIEDLSNDTGCRMLLCICITHVKDLTRESASHLYVTADKCAILSLKKCMLLFFLQENLSPSNACEVLLVSDFHVHGDLKSAAQDYTVNHGKEVTLLT</sequence>
<dbReference type="AlphaFoldDB" id="A0A4Y2B7J6"/>
<reference evidence="1 2" key="1">
    <citation type="journal article" date="2019" name="Sci. Rep.">
        <title>Orb-weaving spider Araneus ventricosus genome elucidates the spidroin gene catalogue.</title>
        <authorList>
            <person name="Kono N."/>
            <person name="Nakamura H."/>
            <person name="Ohtoshi R."/>
            <person name="Moran D.A.P."/>
            <person name="Shinohara A."/>
            <person name="Yoshida Y."/>
            <person name="Fujiwara M."/>
            <person name="Mori M."/>
            <person name="Tomita M."/>
            <person name="Arakawa K."/>
        </authorList>
    </citation>
    <scope>NUCLEOTIDE SEQUENCE [LARGE SCALE GENOMIC DNA]</scope>
</reference>
<dbReference type="Proteomes" id="UP000499080">
    <property type="component" value="Unassembled WGS sequence"/>
</dbReference>
<comment type="caution">
    <text evidence="1">The sequence shown here is derived from an EMBL/GenBank/DDBJ whole genome shotgun (WGS) entry which is preliminary data.</text>
</comment>
<gene>
    <name evidence="1" type="ORF">AVEN_133699_1</name>
</gene>
<evidence type="ECO:0000313" key="1">
    <source>
        <dbReference type="EMBL" id="GBL88033.1"/>
    </source>
</evidence>
<protein>
    <submittedName>
        <fullName evidence="1">Uncharacterized protein</fullName>
    </submittedName>
</protein>
<organism evidence="1 2">
    <name type="scientific">Araneus ventricosus</name>
    <name type="common">Orbweaver spider</name>
    <name type="synonym">Epeira ventricosa</name>
    <dbReference type="NCBI Taxonomy" id="182803"/>
    <lineage>
        <taxon>Eukaryota</taxon>
        <taxon>Metazoa</taxon>
        <taxon>Ecdysozoa</taxon>
        <taxon>Arthropoda</taxon>
        <taxon>Chelicerata</taxon>
        <taxon>Arachnida</taxon>
        <taxon>Araneae</taxon>
        <taxon>Araneomorphae</taxon>
        <taxon>Entelegynae</taxon>
        <taxon>Araneoidea</taxon>
        <taxon>Araneidae</taxon>
        <taxon>Araneus</taxon>
    </lineage>
</organism>
<dbReference type="OrthoDB" id="6435570at2759"/>
<keyword evidence="2" id="KW-1185">Reference proteome</keyword>